<reference evidence="2 3" key="1">
    <citation type="journal article" date="2019" name="Microorganisms">
        <title>Paenibacillus lutrae sp. nov., A Chitinolytic Species Isolated from A River Otter in Castril Natural Park, Granada, Spain.</title>
        <authorList>
            <person name="Rodriguez M."/>
            <person name="Reina J.C."/>
            <person name="Bejar V."/>
            <person name="Llamas I."/>
        </authorList>
    </citation>
    <scope>NUCLEOTIDE SEQUENCE [LARGE SCALE GENOMIC DNA]</scope>
    <source>
        <strain evidence="2 3">N10</strain>
    </source>
</reference>
<proteinExistence type="predicted"/>
<dbReference type="InterPro" id="IPR011083">
    <property type="entry name" value="Phage_tail_collar_dom"/>
</dbReference>
<accession>A0A7X3K089</accession>
<dbReference type="Pfam" id="PF07484">
    <property type="entry name" value="Collar"/>
    <property type="match status" value="1"/>
</dbReference>
<dbReference type="EMBL" id="RHLK01000009">
    <property type="protein sequence ID" value="MVP00984.1"/>
    <property type="molecule type" value="Genomic_DNA"/>
</dbReference>
<gene>
    <name evidence="2" type="ORF">EDM21_15895</name>
</gene>
<organism evidence="2 3">
    <name type="scientific">Paenibacillus lutrae</name>
    <dbReference type="NCBI Taxonomy" id="2078573"/>
    <lineage>
        <taxon>Bacteria</taxon>
        <taxon>Bacillati</taxon>
        <taxon>Bacillota</taxon>
        <taxon>Bacilli</taxon>
        <taxon>Bacillales</taxon>
        <taxon>Paenibacillaceae</taxon>
        <taxon>Paenibacillus</taxon>
    </lineage>
</organism>
<feature type="domain" description="Phage tail collar" evidence="1">
    <location>
        <begin position="7"/>
        <end position="63"/>
    </location>
</feature>
<protein>
    <submittedName>
        <fullName evidence="2">Phage tail protein</fullName>
    </submittedName>
</protein>
<dbReference type="Proteomes" id="UP000490800">
    <property type="component" value="Unassembled WGS sequence"/>
</dbReference>
<dbReference type="RefSeq" id="WP_157336980.1">
    <property type="nucleotide sequence ID" value="NZ_RHLK01000009.1"/>
</dbReference>
<sequence>MSEPFVGEVRLFANGYAPRGWMYCEGQILQINGNQALYSLLGNVYGGNGVSTFALPDYRGRVPIHVSSDIPLGTVAGEAAHTLTVSEIPQHTHQVQASSTPASDPSPLNNVWAAANGSVYDPAATMIQMNSGAIGQAGGSQPHNNMQPYLSLNFAIAIQGIFPSRN</sequence>
<evidence type="ECO:0000259" key="1">
    <source>
        <dbReference type="Pfam" id="PF07484"/>
    </source>
</evidence>
<dbReference type="OrthoDB" id="9810174at2"/>
<evidence type="ECO:0000313" key="2">
    <source>
        <dbReference type="EMBL" id="MVP00984.1"/>
    </source>
</evidence>
<evidence type="ECO:0000313" key="3">
    <source>
        <dbReference type="Proteomes" id="UP000490800"/>
    </source>
</evidence>
<comment type="caution">
    <text evidence="2">The sequence shown here is derived from an EMBL/GenBank/DDBJ whole genome shotgun (WGS) entry which is preliminary data.</text>
</comment>
<dbReference type="Gene3D" id="3.90.1340.10">
    <property type="entry name" value="Phage tail collar domain"/>
    <property type="match status" value="1"/>
</dbReference>
<dbReference type="AlphaFoldDB" id="A0A7X3K089"/>
<name>A0A7X3K089_9BACL</name>
<dbReference type="SUPFAM" id="SSF88874">
    <property type="entry name" value="Receptor-binding domain of short tail fibre protein gp12"/>
    <property type="match status" value="1"/>
</dbReference>
<keyword evidence="3" id="KW-1185">Reference proteome</keyword>
<dbReference type="InterPro" id="IPR037053">
    <property type="entry name" value="Phage_tail_collar_dom_sf"/>
</dbReference>